<evidence type="ECO:0000256" key="9">
    <source>
        <dbReference type="HAMAP-Rule" id="MF_01463"/>
    </source>
</evidence>
<comment type="caution">
    <text evidence="14">The sequence shown here is derived from an EMBL/GenBank/DDBJ whole genome shotgun (WGS) entry which is preliminary data.</text>
</comment>
<evidence type="ECO:0000256" key="5">
    <source>
        <dbReference type="ARBA" id="ARBA00022927"/>
    </source>
</evidence>
<evidence type="ECO:0000256" key="10">
    <source>
        <dbReference type="HAMAP-Rule" id="MF_01464"/>
    </source>
</evidence>
<feature type="domain" description="SecDF P1 head subdomain" evidence="13">
    <location>
        <begin position="405"/>
        <end position="500"/>
    </location>
</feature>
<reference evidence="14 15" key="1">
    <citation type="submission" date="2020-12" db="EMBL/GenBank/DDBJ databases">
        <title>Bacterial novel species Adhaeribacter sp. BT258 isolated from soil.</title>
        <authorList>
            <person name="Jung H.-Y."/>
        </authorList>
    </citation>
    <scope>NUCLEOTIDE SEQUENCE [LARGE SCALE GENOMIC DNA]</scope>
    <source>
        <strain evidence="14 15">BT258</strain>
    </source>
</reference>
<dbReference type="Pfam" id="PF02355">
    <property type="entry name" value="SecD_SecF_C"/>
    <property type="match status" value="2"/>
</dbReference>
<feature type="domain" description="Protein translocase subunit SecDF P1" evidence="12">
    <location>
        <begin position="184"/>
        <end position="242"/>
    </location>
</feature>
<evidence type="ECO:0000256" key="2">
    <source>
        <dbReference type="ARBA" id="ARBA00022448"/>
    </source>
</evidence>
<dbReference type="Proteomes" id="UP000644147">
    <property type="component" value="Unassembled WGS sequence"/>
</dbReference>
<feature type="transmembrane region" description="Helical" evidence="9">
    <location>
        <begin position="704"/>
        <end position="721"/>
    </location>
</feature>
<dbReference type="RefSeq" id="WP_200504142.1">
    <property type="nucleotide sequence ID" value="NZ_JAEHFX010000001.1"/>
</dbReference>
<feature type="domain" description="Protein export membrane protein SecD/SecF C-terminal" evidence="11">
    <location>
        <begin position="503"/>
        <end position="674"/>
    </location>
</feature>
<keyword evidence="6 9" id="KW-1133">Transmembrane helix</keyword>
<dbReference type="InterPro" id="IPR022813">
    <property type="entry name" value="SecD/SecF_arch_bac"/>
</dbReference>
<comment type="caution">
    <text evidence="9">Lacks conserved residue(s) required for the propagation of feature annotation.</text>
</comment>
<dbReference type="Pfam" id="PF22599">
    <property type="entry name" value="SecDF_P1_head"/>
    <property type="match status" value="1"/>
</dbReference>
<keyword evidence="2 9" id="KW-0813">Transport</keyword>
<keyword evidence="3 9" id="KW-1003">Cell membrane</keyword>
<dbReference type="NCBIfam" id="NF009585">
    <property type="entry name" value="PRK13024.1-5"/>
    <property type="match status" value="1"/>
</dbReference>
<dbReference type="Pfam" id="PF07549">
    <property type="entry name" value="Sec_GG"/>
    <property type="match status" value="2"/>
</dbReference>
<feature type="transmembrane region" description="Helical" evidence="9">
    <location>
        <begin position="617"/>
        <end position="638"/>
    </location>
</feature>
<keyword evidence="8 9" id="KW-0472">Membrane</keyword>
<evidence type="ECO:0000259" key="11">
    <source>
        <dbReference type="Pfam" id="PF02355"/>
    </source>
</evidence>
<dbReference type="Gene3D" id="3.30.70.3220">
    <property type="match status" value="1"/>
</dbReference>
<dbReference type="Gene3D" id="3.30.1360.200">
    <property type="match status" value="1"/>
</dbReference>
<evidence type="ECO:0000313" key="14">
    <source>
        <dbReference type="EMBL" id="MBK0401512.1"/>
    </source>
</evidence>
<dbReference type="InterPro" id="IPR054384">
    <property type="entry name" value="SecDF_P1_head"/>
</dbReference>
<evidence type="ECO:0000256" key="3">
    <source>
        <dbReference type="ARBA" id="ARBA00022475"/>
    </source>
</evidence>
<evidence type="ECO:0000256" key="4">
    <source>
        <dbReference type="ARBA" id="ARBA00022692"/>
    </source>
</evidence>
<keyword evidence="5 9" id="KW-0653">Protein transport</keyword>
<dbReference type="PANTHER" id="PTHR30081:SF1">
    <property type="entry name" value="PROTEIN TRANSLOCASE SUBUNIT SECD"/>
    <property type="match status" value="1"/>
</dbReference>
<organism evidence="14 15">
    <name type="scientific">Adhaeribacter terrigena</name>
    <dbReference type="NCBI Taxonomy" id="2793070"/>
    <lineage>
        <taxon>Bacteria</taxon>
        <taxon>Pseudomonadati</taxon>
        <taxon>Bacteroidota</taxon>
        <taxon>Cytophagia</taxon>
        <taxon>Cytophagales</taxon>
        <taxon>Hymenobacteraceae</taxon>
        <taxon>Adhaeribacter</taxon>
    </lineage>
</organism>
<keyword evidence="4 9" id="KW-0812">Transmembrane</keyword>
<evidence type="ECO:0000259" key="13">
    <source>
        <dbReference type="Pfam" id="PF22599"/>
    </source>
</evidence>
<evidence type="ECO:0000313" key="15">
    <source>
        <dbReference type="Proteomes" id="UP000644147"/>
    </source>
</evidence>
<evidence type="ECO:0000256" key="7">
    <source>
        <dbReference type="ARBA" id="ARBA00023010"/>
    </source>
</evidence>
<feature type="transmembrane region" description="Helical" evidence="9">
    <location>
        <begin position="650"/>
        <end position="669"/>
    </location>
</feature>
<dbReference type="EMBL" id="JAEHFX010000001">
    <property type="protein sequence ID" value="MBK0401512.1"/>
    <property type="molecule type" value="Genomic_DNA"/>
</dbReference>
<evidence type="ECO:0000256" key="8">
    <source>
        <dbReference type="ARBA" id="ARBA00023136"/>
    </source>
</evidence>
<sequence length="1013" mass="111121">MRNKPFIITLTVIVAILCAYYLSFTLVSRGVQQKAEAYATDSKGNVNMNKKQTYLDSVWKMPVFNFLGAEYTYQDVRKSELGLGLDLKGGMHVTMEVSPIEIIKVMSGNSKDPNFLKAIEQAKELQKNSQESFVSLFGKAYRDIEPQGQLSRIFSNTANKGKISYQSTNDQVLAVINTEVENAIDRSFNVLRTRIDKFGVNEPKIQRLKGTGRIQIELPGVDNPNRVRKLLQGQAKLEFWEVWKPEEFSPFFGQMGDYLAKQEKAGNLKDLTAPAKEDALAGAAATDTTTDALAEAAAQDTTKDALAQSAAKDTNALAKTEEKPKTDSLNDQQSSLLAKLFTQLPGGIGSNVRDTARVNALFRKAEIRSIFPSNMQFLWGVKPIVAQDGQEFLELYAIKKGRDAKAPVSGEFISDARQDFDQQGRPEVNMQMNAAGGKRWQRLTGENIGRQVAIVLDDYVYSAPVVQSEIAGASSSISGNFTIEEAQDLANILKAGKMPAPTRIVEEAIVGPSLGQEAINQGLISSVAAIVVVMLFMVMYYAKGGLIANLALIINVFFIVGVLAQLNASLTLPGIAGIILTIGMAVDANVLIFERIREELANGLSMKDAIHKGYDKAFSSIFDANVTTLLAGIILFYFGSGPVKGFATTLMLGLATSFFTAVFVSRLIVEWMAKDGSKMSFSTPLSKNLFKNFNFDVISHRKKAYVFSTVVILFGFGLMVFQGGPNLGVDFTGGRSYIVNLDQDIPADDVKEALTEDFKEAGTEVKTFGASNRYKIITSYLADDESSQADQTVETALKHGLNKYSNLNPTILSSSKVGATMADDIQKTALLAVILAFIGIFVYVAIRFQDWSYALGGIVALIHDSLMVIAFFPIARLFGLNLEMDQVFVASILTIIGFSINDTVVIYDRIREYLTDNPKLKFRDIVNPALNDTFSRTIITSLTVFFVVIILFIFGGETLRGFSYAMIVGVLFGSYSSLFIATPITLETDPDKRRDKRNAAIVPTPVPAQQKVR</sequence>
<evidence type="ECO:0000259" key="12">
    <source>
        <dbReference type="Pfam" id="PF21760"/>
    </source>
</evidence>
<comment type="similarity">
    <text evidence="9">Belongs to the SecD/SecF family. SecD subfamily.</text>
</comment>
<dbReference type="HAMAP" id="MF_01464_B">
    <property type="entry name" value="SecF_B"/>
    <property type="match status" value="1"/>
</dbReference>
<dbReference type="PANTHER" id="PTHR30081">
    <property type="entry name" value="PROTEIN-EXPORT MEMBRANE PROTEIN SEC"/>
    <property type="match status" value="1"/>
</dbReference>
<feature type="transmembrane region" description="Helical" evidence="9">
    <location>
        <begin position="887"/>
        <end position="907"/>
    </location>
</feature>
<dbReference type="PRINTS" id="PR01755">
    <property type="entry name" value="SECFTRNLCASE"/>
</dbReference>
<evidence type="ECO:0000256" key="1">
    <source>
        <dbReference type="ARBA" id="ARBA00004651"/>
    </source>
</evidence>
<dbReference type="InterPro" id="IPR005665">
    <property type="entry name" value="SecF_bac"/>
</dbReference>
<comment type="similarity">
    <text evidence="10">Belongs to the SecD/SecF family. SecF subfamily.</text>
</comment>
<comment type="subunit">
    <text evidence="9">Forms a complex with SecF. Part of the essential Sec protein translocation apparatus which comprises SecA, SecYEG and auxiliary proteins SecDF. Other proteins may also be involved.</text>
</comment>
<feature type="transmembrane region" description="Helical" evidence="9">
    <location>
        <begin position="7"/>
        <end position="27"/>
    </location>
</feature>
<protein>
    <recommendedName>
        <fullName evidence="9 10">Multifunctional fusion protein</fullName>
    </recommendedName>
    <domain>
        <recommendedName>
            <fullName evidence="9">Protein translocase subunit SecD</fullName>
        </recommendedName>
    </domain>
    <domain>
        <recommendedName>
            <fullName evidence="10">Protein-export membrane protein SecF</fullName>
        </recommendedName>
    </domain>
</protein>
<dbReference type="HAMAP" id="MF_01463_B">
    <property type="entry name" value="SecD_B"/>
    <property type="match status" value="1"/>
</dbReference>
<evidence type="ECO:0000256" key="6">
    <source>
        <dbReference type="ARBA" id="ARBA00022989"/>
    </source>
</evidence>
<feature type="transmembrane region" description="Helical" evidence="9">
    <location>
        <begin position="522"/>
        <end position="542"/>
    </location>
</feature>
<dbReference type="InterPro" id="IPR048634">
    <property type="entry name" value="SecD_SecF_C"/>
</dbReference>
<feature type="transmembrane region" description="Helical" evidence="9">
    <location>
        <begin position="828"/>
        <end position="846"/>
    </location>
</feature>
<dbReference type="InterPro" id="IPR022645">
    <property type="entry name" value="SecD/SecF_bac"/>
</dbReference>
<keyword evidence="15" id="KW-1185">Reference proteome</keyword>
<dbReference type="NCBIfam" id="TIGR01129">
    <property type="entry name" value="secD"/>
    <property type="match status" value="1"/>
</dbReference>
<dbReference type="NCBIfam" id="TIGR00916">
    <property type="entry name" value="2A0604s01"/>
    <property type="match status" value="2"/>
</dbReference>
<dbReference type="InterPro" id="IPR048631">
    <property type="entry name" value="SecD_1st"/>
</dbReference>
<feature type="domain" description="Protein export membrane protein SecD/SecF C-terminal" evidence="11">
    <location>
        <begin position="804"/>
        <end position="987"/>
    </location>
</feature>
<feature type="transmembrane region" description="Helical" evidence="9">
    <location>
        <begin position="962"/>
        <end position="986"/>
    </location>
</feature>
<feature type="transmembrane region" description="Helical" evidence="9">
    <location>
        <begin position="938"/>
        <end position="956"/>
    </location>
</feature>
<comment type="function">
    <text evidence="9">Part of the Sec protein translocase complex. Interacts with the SecYEG preprotein conducting channel. SecDF uses the proton motive force (PMF) to complete protein translocation after the ATP-dependent function of SecA.</text>
</comment>
<dbReference type="InterPro" id="IPR005791">
    <property type="entry name" value="SecD"/>
</dbReference>
<gene>
    <name evidence="14" type="primary">secDF</name>
    <name evidence="9" type="synonym">secD</name>
    <name evidence="10" type="synonym">secF</name>
    <name evidence="14" type="ORF">I5M27_00865</name>
</gene>
<feature type="transmembrane region" description="Helical" evidence="9">
    <location>
        <begin position="574"/>
        <end position="596"/>
    </location>
</feature>
<dbReference type="NCBIfam" id="TIGR00966">
    <property type="entry name" value="transloc_SecF"/>
    <property type="match status" value="1"/>
</dbReference>
<comment type="subcellular location">
    <subcellularLocation>
        <location evidence="1 9">Cell membrane</location>
        <topology evidence="1 9">Multi-pass membrane protein</topology>
    </subcellularLocation>
</comment>
<dbReference type="InterPro" id="IPR055344">
    <property type="entry name" value="SecD_SecF_C_bact"/>
</dbReference>
<dbReference type="Gene3D" id="1.20.1640.10">
    <property type="entry name" value="Multidrug efflux transporter AcrB transmembrane domain"/>
    <property type="match status" value="2"/>
</dbReference>
<dbReference type="Pfam" id="PF21760">
    <property type="entry name" value="SecD_1st"/>
    <property type="match status" value="1"/>
</dbReference>
<keyword evidence="7 9" id="KW-0811">Translocation</keyword>
<comment type="subunit">
    <text evidence="10">Forms a complex with SecD. Part of the essential Sec protein translocation apparatus which comprises SecA, SecYEG and auxiliary proteins SecDF. Other proteins may also be involved.</text>
</comment>
<proteinExistence type="inferred from homology"/>
<dbReference type="InterPro" id="IPR022646">
    <property type="entry name" value="SecD/SecF_CS"/>
</dbReference>
<feature type="transmembrane region" description="Helical" evidence="9">
    <location>
        <begin position="853"/>
        <end position="875"/>
    </location>
</feature>
<dbReference type="SUPFAM" id="SSF82866">
    <property type="entry name" value="Multidrug efflux transporter AcrB transmembrane domain"/>
    <property type="match status" value="2"/>
</dbReference>
<accession>A0ABS1BXB4</accession>
<feature type="transmembrane region" description="Helical" evidence="9">
    <location>
        <begin position="549"/>
        <end position="568"/>
    </location>
</feature>
<name>A0ABS1BXB4_9BACT</name>